<name>A0A9D4EQR2_DREPO</name>
<reference evidence="1" key="2">
    <citation type="submission" date="2020-11" db="EMBL/GenBank/DDBJ databases">
        <authorList>
            <person name="McCartney M.A."/>
            <person name="Auch B."/>
            <person name="Kono T."/>
            <person name="Mallez S."/>
            <person name="Becker A."/>
            <person name="Gohl D.M."/>
            <person name="Silverstein K.A.T."/>
            <person name="Koren S."/>
            <person name="Bechman K.B."/>
            <person name="Herman A."/>
            <person name="Abrahante J.E."/>
            <person name="Garbe J."/>
        </authorList>
    </citation>
    <scope>NUCLEOTIDE SEQUENCE</scope>
    <source>
        <strain evidence="1">Duluth1</strain>
        <tissue evidence="1">Whole animal</tissue>
    </source>
</reference>
<comment type="caution">
    <text evidence="1">The sequence shown here is derived from an EMBL/GenBank/DDBJ whole genome shotgun (WGS) entry which is preliminary data.</text>
</comment>
<reference evidence="1" key="1">
    <citation type="journal article" date="2019" name="bioRxiv">
        <title>The Genome of the Zebra Mussel, Dreissena polymorpha: A Resource for Invasive Species Research.</title>
        <authorList>
            <person name="McCartney M.A."/>
            <person name="Auch B."/>
            <person name="Kono T."/>
            <person name="Mallez S."/>
            <person name="Zhang Y."/>
            <person name="Obille A."/>
            <person name="Becker A."/>
            <person name="Abrahante J.E."/>
            <person name="Garbe J."/>
            <person name="Badalamenti J.P."/>
            <person name="Herman A."/>
            <person name="Mangelson H."/>
            <person name="Liachko I."/>
            <person name="Sullivan S."/>
            <person name="Sone E.D."/>
            <person name="Koren S."/>
            <person name="Silverstein K.A.T."/>
            <person name="Beckman K.B."/>
            <person name="Gohl D.M."/>
        </authorList>
    </citation>
    <scope>NUCLEOTIDE SEQUENCE</scope>
    <source>
        <strain evidence="1">Duluth1</strain>
        <tissue evidence="1">Whole animal</tissue>
    </source>
</reference>
<accession>A0A9D4EQR2</accession>
<evidence type="ECO:0000313" key="1">
    <source>
        <dbReference type="EMBL" id="KAH3784585.1"/>
    </source>
</evidence>
<sequence length="75" mass="7984">MEAEGAACLPPAPLGHRCGRHDNSYSDLKGTGIILQQGCSKVLGAFHLFKLFDVYGDVCAGRRPVSSCSFIESVV</sequence>
<keyword evidence="2" id="KW-1185">Reference proteome</keyword>
<organism evidence="1 2">
    <name type="scientific">Dreissena polymorpha</name>
    <name type="common">Zebra mussel</name>
    <name type="synonym">Mytilus polymorpha</name>
    <dbReference type="NCBI Taxonomy" id="45954"/>
    <lineage>
        <taxon>Eukaryota</taxon>
        <taxon>Metazoa</taxon>
        <taxon>Spiralia</taxon>
        <taxon>Lophotrochozoa</taxon>
        <taxon>Mollusca</taxon>
        <taxon>Bivalvia</taxon>
        <taxon>Autobranchia</taxon>
        <taxon>Heteroconchia</taxon>
        <taxon>Euheterodonta</taxon>
        <taxon>Imparidentia</taxon>
        <taxon>Neoheterodontei</taxon>
        <taxon>Myida</taxon>
        <taxon>Dreissenoidea</taxon>
        <taxon>Dreissenidae</taxon>
        <taxon>Dreissena</taxon>
    </lineage>
</organism>
<gene>
    <name evidence="1" type="ORF">DPMN_162545</name>
</gene>
<dbReference type="EMBL" id="JAIWYP010000008">
    <property type="protein sequence ID" value="KAH3784585.1"/>
    <property type="molecule type" value="Genomic_DNA"/>
</dbReference>
<dbReference type="AlphaFoldDB" id="A0A9D4EQR2"/>
<dbReference type="Proteomes" id="UP000828390">
    <property type="component" value="Unassembled WGS sequence"/>
</dbReference>
<evidence type="ECO:0000313" key="2">
    <source>
        <dbReference type="Proteomes" id="UP000828390"/>
    </source>
</evidence>
<proteinExistence type="predicted"/>
<protein>
    <submittedName>
        <fullName evidence="1">Uncharacterized protein</fullName>
    </submittedName>
</protein>